<dbReference type="PANTHER" id="PTHR35137:SF1">
    <property type="entry name" value="CHROMOPHORE LYASE CRL, CHLOROPLASTIC"/>
    <property type="match status" value="1"/>
</dbReference>
<sequence length="217" mass="25494">MFFFLNCFKASHLVFRKNFSPKKKLVMSSHLNKFIDYISGEWSNKEQASKFPSLWSRIQVCYRPLDVNFLKGHSFYVESAYDYSLDQPYKNGVLLVEEKDDILELCNFKIIGSEDFWYGAYDPTLLKDLTVDRLIKLPIECNTEFQYDTEKDLFIGKTKPGKKCIIPRKNNTTFLDSTFLLEKNKYSSLDIGRDVETEAQIWGSTEGPFRFDRVKKF</sequence>
<reference evidence="3 4" key="1">
    <citation type="journal article" date="2012" name="Genome Biol. Evol.">
        <title>Nucleomorph genome sequence of the cryptophyte alga Chroomonas mesostigmatica CCMP1168 reveals lineage-specific gene loss and genome complexity.</title>
        <authorList>
            <person name="Moore C.E."/>
            <person name="Curtis B."/>
            <person name="Mills T."/>
            <person name="Tanifuji G."/>
            <person name="Archibald J.M."/>
        </authorList>
    </citation>
    <scope>NUCLEOTIDE SEQUENCE [LARGE SCALE GENOMIC DNA]</scope>
    <source>
        <strain evidence="3 4">CCMP1168</strain>
    </source>
</reference>
<evidence type="ECO:0000256" key="2">
    <source>
        <dbReference type="ARBA" id="ARBA00023239"/>
    </source>
</evidence>
<dbReference type="GO" id="GO:0016829">
    <property type="term" value="F:lyase activity"/>
    <property type="evidence" value="ECO:0007669"/>
    <property type="project" value="UniProtKB-KW"/>
</dbReference>
<comment type="similarity">
    <text evidence="1">Belongs to the CpcT/CpeT biliprotein lyase family.</text>
</comment>
<keyword evidence="3" id="KW-0542">Nucleomorph</keyword>
<geneLocation type="nucleomorph" evidence="3"/>
<dbReference type="PANTHER" id="PTHR35137">
    <property type="entry name" value="CHROMOPHORE LYASE CRL, CHLOROPLASTIC"/>
    <property type="match status" value="1"/>
</dbReference>
<gene>
    <name evidence="3" type="ORF">CMESO_227</name>
</gene>
<evidence type="ECO:0000313" key="3">
    <source>
        <dbReference type="EMBL" id="AFP65400.1"/>
    </source>
</evidence>
<keyword evidence="2" id="KW-0456">Lyase</keyword>
<dbReference type="AlphaFoldDB" id="J7GA94"/>
<name>J7GA94_9CRYP</name>
<evidence type="ECO:0000256" key="1">
    <source>
        <dbReference type="ARBA" id="ARBA00008206"/>
    </source>
</evidence>
<dbReference type="InterPro" id="IPR038672">
    <property type="entry name" value="CpcT/CpeT_sf"/>
</dbReference>
<dbReference type="Gene3D" id="2.40.128.590">
    <property type="entry name" value="CpcT/CpeT domain"/>
    <property type="match status" value="1"/>
</dbReference>
<proteinExistence type="inferred from homology"/>
<dbReference type="CDD" id="cd16338">
    <property type="entry name" value="CpcT"/>
    <property type="match status" value="1"/>
</dbReference>
<dbReference type="HAMAP" id="MF_01460">
    <property type="entry name" value="Chrphore_lyase_CpxT"/>
    <property type="match status" value="1"/>
</dbReference>
<dbReference type="EMBL" id="CP003681">
    <property type="protein sequence ID" value="AFP65400.1"/>
    <property type="molecule type" value="Genomic_DNA"/>
</dbReference>
<dbReference type="Proteomes" id="UP000243348">
    <property type="component" value="Nucleomorph 2"/>
</dbReference>
<evidence type="ECO:0000313" key="4">
    <source>
        <dbReference type="Proteomes" id="UP000243348"/>
    </source>
</evidence>
<accession>J7GA94</accession>
<dbReference type="InterPro" id="IPR010404">
    <property type="entry name" value="CpcT/CpeT"/>
</dbReference>
<protein>
    <submittedName>
        <fullName evidence="3">CpeT-like protein</fullName>
    </submittedName>
</protein>
<dbReference type="Pfam" id="PF06206">
    <property type="entry name" value="CpeT"/>
    <property type="match status" value="1"/>
</dbReference>
<organism evidence="3 4">
    <name type="scientific">Chroomonas mesostigmatica CCMP1168</name>
    <dbReference type="NCBI Taxonomy" id="1195612"/>
    <lineage>
        <taxon>Eukaryota</taxon>
        <taxon>Cryptophyceae</taxon>
        <taxon>Pyrenomonadales</taxon>
        <taxon>Chroomonadaceae</taxon>
        <taxon>Chroomonas</taxon>
    </lineage>
</organism>